<reference evidence="2 3" key="1">
    <citation type="journal article" date="2018" name="Biotechnol. Adv.">
        <title>Improved genomic resources and new bioinformatic workflow for the carcinogenic parasite Clonorchis sinensis: Biotechnological implications.</title>
        <authorList>
            <person name="Wang D."/>
            <person name="Korhonen P.K."/>
            <person name="Gasser R.B."/>
            <person name="Young N.D."/>
        </authorList>
    </citation>
    <scope>NUCLEOTIDE SEQUENCE [LARGE SCALE GENOMIC DNA]</scope>
    <source>
        <strain evidence="2">Cs-k2</strain>
    </source>
</reference>
<accession>A0A3R7GRF7</accession>
<feature type="compositionally biased region" description="Polar residues" evidence="1">
    <location>
        <begin position="163"/>
        <end position="173"/>
    </location>
</feature>
<proteinExistence type="predicted"/>
<evidence type="ECO:0000256" key="1">
    <source>
        <dbReference type="SAM" id="MobiDB-lite"/>
    </source>
</evidence>
<reference evidence="2 3" key="2">
    <citation type="journal article" date="2021" name="Genomics">
        <title>High-quality reference genome for Clonorchis sinensis.</title>
        <authorList>
            <person name="Young N.D."/>
            <person name="Stroehlein A.J."/>
            <person name="Kinkar L."/>
            <person name="Wang T."/>
            <person name="Sohn W.M."/>
            <person name="Chang B.C.H."/>
            <person name="Kaur P."/>
            <person name="Weisz D."/>
            <person name="Dudchenko O."/>
            <person name="Aiden E.L."/>
            <person name="Korhonen P.K."/>
            <person name="Gasser R.B."/>
        </authorList>
    </citation>
    <scope>NUCLEOTIDE SEQUENCE [LARGE SCALE GENOMIC DNA]</scope>
    <source>
        <strain evidence="2">Cs-k2</strain>
    </source>
</reference>
<gene>
    <name evidence="2" type="ORF">CSKR_101849</name>
</gene>
<protein>
    <submittedName>
        <fullName evidence="2">Uncharacterized protein</fullName>
    </submittedName>
</protein>
<evidence type="ECO:0000313" key="3">
    <source>
        <dbReference type="Proteomes" id="UP000286415"/>
    </source>
</evidence>
<dbReference type="STRING" id="79923.A0A3R7GRF7"/>
<feature type="compositionally biased region" description="Basic and acidic residues" evidence="1">
    <location>
        <begin position="191"/>
        <end position="205"/>
    </location>
</feature>
<feature type="region of interest" description="Disordered" evidence="1">
    <location>
        <begin position="163"/>
        <end position="211"/>
    </location>
</feature>
<dbReference type="InParanoid" id="A0A3R7GRF7"/>
<dbReference type="EMBL" id="NIRI02000056">
    <property type="protein sequence ID" value="KAG5444474.1"/>
    <property type="molecule type" value="Genomic_DNA"/>
</dbReference>
<comment type="caution">
    <text evidence="2">The sequence shown here is derived from an EMBL/GenBank/DDBJ whole genome shotgun (WGS) entry which is preliminary data.</text>
</comment>
<evidence type="ECO:0000313" key="2">
    <source>
        <dbReference type="EMBL" id="KAG5444474.1"/>
    </source>
</evidence>
<keyword evidence="3" id="KW-1185">Reference proteome</keyword>
<sequence>MQTASAPYAKSESFKVLPELRSLLHLLESHRTPIGLQNPGQLKPPLHRPVTFHLGDELALVGSNEGVAFMVHPEYHSYYILTHLDDPAACRVLYAGVSLSAPPDTLWTNLSCLFDARPLSHVPQSSPMLNPLPNATMFHSHPPARKFAPYIRIHDGMYPDLGTVTTTEPVSQRNRTRGLPQAAHSNPDNEVDNKEKQLRGTEENARTQTLSDHYEEAANCRTEVGVGLIQIIVYAEVLRPIFTFKIMPTYRRATIETTVVKHLNTP</sequence>
<dbReference type="Proteomes" id="UP000286415">
    <property type="component" value="Unassembled WGS sequence"/>
</dbReference>
<organism evidence="2 3">
    <name type="scientific">Clonorchis sinensis</name>
    <name type="common">Chinese liver fluke</name>
    <dbReference type="NCBI Taxonomy" id="79923"/>
    <lineage>
        <taxon>Eukaryota</taxon>
        <taxon>Metazoa</taxon>
        <taxon>Spiralia</taxon>
        <taxon>Lophotrochozoa</taxon>
        <taxon>Platyhelminthes</taxon>
        <taxon>Trematoda</taxon>
        <taxon>Digenea</taxon>
        <taxon>Opisthorchiida</taxon>
        <taxon>Opisthorchiata</taxon>
        <taxon>Opisthorchiidae</taxon>
        <taxon>Clonorchis</taxon>
    </lineage>
</organism>
<name>A0A3R7GRF7_CLOSI</name>
<dbReference type="AlphaFoldDB" id="A0A3R7GRF7"/>